<sequence>MSTLTRNQQLLIGGFLLLAMILTRGGLVNHIQDMSWAVFFIAGFYLRKYIAFPVFFLAALAVDLVVIKVQGGDNYCFTPSYAMLVPAYFSMWFAGRWLSTNYREDARGLLNLAGAAIIGTAACFLISNAGFYAFSGRFGEMSMLEYVSHVDQYMPMYMQTTLLYVGAAALLHVAVGQTRKLTGHSSHS</sequence>
<organism evidence="2">
    <name type="scientific">uncultured Thiotrichaceae bacterium</name>
    <dbReference type="NCBI Taxonomy" id="298394"/>
    <lineage>
        <taxon>Bacteria</taxon>
        <taxon>Pseudomonadati</taxon>
        <taxon>Pseudomonadota</taxon>
        <taxon>Gammaproteobacteria</taxon>
        <taxon>Thiotrichales</taxon>
        <taxon>Thiotrichaceae</taxon>
        <taxon>environmental samples</taxon>
    </lineage>
</organism>
<evidence type="ECO:0000256" key="1">
    <source>
        <dbReference type="SAM" id="Phobius"/>
    </source>
</evidence>
<evidence type="ECO:0008006" key="3">
    <source>
        <dbReference type="Google" id="ProtNLM"/>
    </source>
</evidence>
<keyword evidence="1" id="KW-0812">Transmembrane</keyword>
<feature type="transmembrane region" description="Helical" evidence="1">
    <location>
        <begin position="81"/>
        <end position="98"/>
    </location>
</feature>
<accession>A0A6S6UDQ8</accession>
<name>A0A6S6UDQ8_9GAMM</name>
<keyword evidence="1" id="KW-0472">Membrane</keyword>
<feature type="transmembrane region" description="Helical" evidence="1">
    <location>
        <begin position="49"/>
        <end position="69"/>
    </location>
</feature>
<reference evidence="2" key="1">
    <citation type="submission" date="2020-01" db="EMBL/GenBank/DDBJ databases">
        <authorList>
            <person name="Meier V. D."/>
            <person name="Meier V D."/>
        </authorList>
    </citation>
    <scope>NUCLEOTIDE SEQUENCE</scope>
    <source>
        <strain evidence="2">HLG_WM_MAG_07</strain>
    </source>
</reference>
<evidence type="ECO:0000313" key="2">
    <source>
        <dbReference type="EMBL" id="CAA6827654.1"/>
    </source>
</evidence>
<feature type="transmembrane region" description="Helical" evidence="1">
    <location>
        <begin position="12"/>
        <end position="28"/>
    </location>
</feature>
<feature type="transmembrane region" description="Helical" evidence="1">
    <location>
        <begin position="154"/>
        <end position="175"/>
    </location>
</feature>
<keyword evidence="1" id="KW-1133">Transmembrane helix</keyword>
<proteinExistence type="predicted"/>
<dbReference type="AlphaFoldDB" id="A0A6S6UDQ8"/>
<protein>
    <recommendedName>
        <fullName evidence="3">Cobalamin ABC transporter</fullName>
    </recommendedName>
</protein>
<gene>
    <name evidence="2" type="ORF">HELGO_WM8451</name>
</gene>
<dbReference type="EMBL" id="CACVAY010000141">
    <property type="protein sequence ID" value="CAA6827654.1"/>
    <property type="molecule type" value="Genomic_DNA"/>
</dbReference>
<feature type="transmembrane region" description="Helical" evidence="1">
    <location>
        <begin position="110"/>
        <end position="134"/>
    </location>
</feature>